<protein>
    <submittedName>
        <fullName evidence="4">Poly-gamma-glutamic synthesis PgsA protein-like protein</fullName>
    </submittedName>
</protein>
<feature type="region of interest" description="Disordered" evidence="2">
    <location>
        <begin position="99"/>
        <end position="118"/>
    </location>
</feature>
<dbReference type="EMBL" id="CZCS02000203">
    <property type="protein sequence ID" value="VXD22035.1"/>
    <property type="molecule type" value="Genomic_DNA"/>
</dbReference>
<gene>
    <name evidence="4" type="ORF">PL9631_610013</name>
</gene>
<evidence type="ECO:0000256" key="2">
    <source>
        <dbReference type="SAM" id="MobiDB-lite"/>
    </source>
</evidence>
<evidence type="ECO:0000259" key="3">
    <source>
        <dbReference type="SMART" id="SM00854"/>
    </source>
</evidence>
<dbReference type="SMART" id="SM00854">
    <property type="entry name" value="PGA_cap"/>
    <property type="match status" value="1"/>
</dbReference>
<dbReference type="SUPFAM" id="SSF56300">
    <property type="entry name" value="Metallo-dependent phosphatases"/>
    <property type="match status" value="1"/>
</dbReference>
<dbReference type="Proteomes" id="UP000182190">
    <property type="component" value="Unassembled WGS sequence"/>
</dbReference>
<dbReference type="RefSeq" id="WP_083620142.1">
    <property type="nucleotide sequence ID" value="NZ_LR735013.1"/>
</dbReference>
<reference evidence="4" key="1">
    <citation type="submission" date="2019-10" db="EMBL/GenBank/DDBJ databases">
        <authorList>
            <consortium name="Genoscope - CEA"/>
            <person name="William W."/>
        </authorList>
    </citation>
    <scope>NUCLEOTIDE SEQUENCE [LARGE SCALE GENOMIC DNA]</scope>
    <source>
        <strain evidence="4">BBR_PRJEB10994</strain>
    </source>
</reference>
<dbReference type="InterPro" id="IPR029052">
    <property type="entry name" value="Metallo-depent_PP-like"/>
</dbReference>
<dbReference type="PANTHER" id="PTHR33393">
    <property type="entry name" value="POLYGLUTAMINE SYNTHESIS ACCESSORY PROTEIN RV0574C-RELATED"/>
    <property type="match status" value="1"/>
</dbReference>
<organism evidence="4 5">
    <name type="scientific">Planktothrix paucivesiculata PCC 9631</name>
    <dbReference type="NCBI Taxonomy" id="671071"/>
    <lineage>
        <taxon>Bacteria</taxon>
        <taxon>Bacillati</taxon>
        <taxon>Cyanobacteriota</taxon>
        <taxon>Cyanophyceae</taxon>
        <taxon>Oscillatoriophycideae</taxon>
        <taxon>Oscillatoriales</taxon>
        <taxon>Microcoleaceae</taxon>
        <taxon>Planktothrix</taxon>
    </lineage>
</organism>
<evidence type="ECO:0000313" key="4">
    <source>
        <dbReference type="EMBL" id="VXD22035.1"/>
    </source>
</evidence>
<name>A0A7Z9BYR2_9CYAN</name>
<feature type="domain" description="Capsule synthesis protein CapA" evidence="3">
    <location>
        <begin position="235"/>
        <end position="473"/>
    </location>
</feature>
<dbReference type="CDD" id="cd07381">
    <property type="entry name" value="MPP_CapA"/>
    <property type="match status" value="1"/>
</dbReference>
<dbReference type="PANTHER" id="PTHR33393:SF11">
    <property type="entry name" value="POLYGLUTAMINE SYNTHESIS ACCESSORY PROTEIN RV0574C-RELATED"/>
    <property type="match status" value="1"/>
</dbReference>
<dbReference type="OrthoDB" id="9810906at2"/>
<dbReference type="Pfam" id="PF09587">
    <property type="entry name" value="PGA_cap"/>
    <property type="match status" value="1"/>
</dbReference>
<sequence length="551" mass="60020">MSDYQTIALAKTGDANAIAILINQALQSKGVSAKVTRQDDHLQVVLESEQLPDIQGSVRVVQNGLMRLQSPVIGSVTISGICRGQKKPGWTQTLVLRESIPTPPEPQKPPKPPKNQKIGLSFPKLTFPALKVALPKPQVSISKPWLIVGSVSLMVLPLSGILFNQNQEKINTFLTEIPQGISSSLAQIPAFSFSTETITTPNQISPTTTLKNLNQVSQLALKTLENPISPDLRITIRAVGDIIPGTNYPSNKLSANKAALFTGVKSELKGDIVFGNFESTLTKYPNSAKNIGRGLVFAFRTPPEYTALLKDAGFNILSVANNHSFDFFETGFKDTIQNINQLGMKAVGEKGKIVYDEVKGVKTAFIAFSNYDYHNNLSDIEAGKKLVTQAQKNADFVVISFHGGAEGTGALNVRNKTEYFYGENRGNLVLFAHSMIDAGADLILGHGPHVPRALELYKGKLIAYSLGNFMGYRTLSTSGELGYSLILEAKVNPQGDFIEGKIIPVQLNSQGIPNLDNRDKSINLIRNLTQKDFPKTPLKIDNEGKILIKKP</sequence>
<comment type="caution">
    <text evidence="4">The sequence shown here is derived from an EMBL/GenBank/DDBJ whole genome shotgun (WGS) entry which is preliminary data.</text>
</comment>
<comment type="similarity">
    <text evidence="1">Belongs to the CapA family.</text>
</comment>
<dbReference type="Gene3D" id="3.60.21.10">
    <property type="match status" value="1"/>
</dbReference>
<proteinExistence type="inferred from homology"/>
<feature type="compositionally biased region" description="Pro residues" evidence="2">
    <location>
        <begin position="101"/>
        <end position="113"/>
    </location>
</feature>
<accession>A0A7Z9BYR2</accession>
<dbReference type="InterPro" id="IPR019079">
    <property type="entry name" value="Capsule_synth_CapA"/>
</dbReference>
<dbReference type="InterPro" id="IPR052169">
    <property type="entry name" value="CW_Biosynth-Accessory"/>
</dbReference>
<dbReference type="AlphaFoldDB" id="A0A7Z9BYR2"/>
<evidence type="ECO:0000313" key="5">
    <source>
        <dbReference type="Proteomes" id="UP000182190"/>
    </source>
</evidence>
<evidence type="ECO:0000256" key="1">
    <source>
        <dbReference type="ARBA" id="ARBA00005662"/>
    </source>
</evidence>
<keyword evidence="5" id="KW-1185">Reference proteome</keyword>